<protein>
    <submittedName>
        <fullName evidence="1">Uncharacterized protein</fullName>
    </submittedName>
</protein>
<gene>
    <name evidence="1" type="ORF">M9H77_12815</name>
</gene>
<evidence type="ECO:0000313" key="2">
    <source>
        <dbReference type="Proteomes" id="UP001060085"/>
    </source>
</evidence>
<keyword evidence="2" id="KW-1185">Reference proteome</keyword>
<proteinExistence type="predicted"/>
<evidence type="ECO:0000313" key="1">
    <source>
        <dbReference type="EMBL" id="KAI5672451.1"/>
    </source>
</evidence>
<organism evidence="1 2">
    <name type="scientific">Catharanthus roseus</name>
    <name type="common">Madagascar periwinkle</name>
    <name type="synonym">Vinca rosea</name>
    <dbReference type="NCBI Taxonomy" id="4058"/>
    <lineage>
        <taxon>Eukaryota</taxon>
        <taxon>Viridiplantae</taxon>
        <taxon>Streptophyta</taxon>
        <taxon>Embryophyta</taxon>
        <taxon>Tracheophyta</taxon>
        <taxon>Spermatophyta</taxon>
        <taxon>Magnoliopsida</taxon>
        <taxon>eudicotyledons</taxon>
        <taxon>Gunneridae</taxon>
        <taxon>Pentapetalae</taxon>
        <taxon>asterids</taxon>
        <taxon>lamiids</taxon>
        <taxon>Gentianales</taxon>
        <taxon>Apocynaceae</taxon>
        <taxon>Rauvolfioideae</taxon>
        <taxon>Vinceae</taxon>
        <taxon>Catharanthinae</taxon>
        <taxon>Catharanthus</taxon>
    </lineage>
</organism>
<name>A0ACC0BIF7_CATRO</name>
<sequence>MCGGGVWKKMHPIFSMSYTIPFKHIIKYVSRVMLLLPNDQLGVSQEDIGILGLADKTQRGLLEWTLQRNRGLEMECGECSRSDWELRLRKKLQYLGMDSDNANNNNQCTIPTETLGFCGP</sequence>
<comment type="caution">
    <text evidence="1">The sequence shown here is derived from an EMBL/GenBank/DDBJ whole genome shotgun (WGS) entry which is preliminary data.</text>
</comment>
<dbReference type="EMBL" id="CM044703">
    <property type="protein sequence ID" value="KAI5672451.1"/>
    <property type="molecule type" value="Genomic_DNA"/>
</dbReference>
<reference evidence="2" key="1">
    <citation type="journal article" date="2023" name="Nat. Plants">
        <title>Single-cell RNA sequencing provides a high-resolution roadmap for understanding the multicellular compartmentation of specialized metabolism.</title>
        <authorList>
            <person name="Sun S."/>
            <person name="Shen X."/>
            <person name="Li Y."/>
            <person name="Li Y."/>
            <person name="Wang S."/>
            <person name="Li R."/>
            <person name="Zhang H."/>
            <person name="Shen G."/>
            <person name="Guo B."/>
            <person name="Wei J."/>
            <person name="Xu J."/>
            <person name="St-Pierre B."/>
            <person name="Chen S."/>
            <person name="Sun C."/>
        </authorList>
    </citation>
    <scope>NUCLEOTIDE SEQUENCE [LARGE SCALE GENOMIC DNA]</scope>
</reference>
<dbReference type="Proteomes" id="UP001060085">
    <property type="component" value="Linkage Group LG03"/>
</dbReference>
<accession>A0ACC0BIF7</accession>